<organism evidence="1 2">
    <name type="scientific">Lithohypha guttulata</name>
    <dbReference type="NCBI Taxonomy" id="1690604"/>
    <lineage>
        <taxon>Eukaryota</taxon>
        <taxon>Fungi</taxon>
        <taxon>Dikarya</taxon>
        <taxon>Ascomycota</taxon>
        <taxon>Pezizomycotina</taxon>
        <taxon>Eurotiomycetes</taxon>
        <taxon>Chaetothyriomycetidae</taxon>
        <taxon>Chaetothyriales</taxon>
        <taxon>Trichomeriaceae</taxon>
        <taxon>Lithohypha</taxon>
    </lineage>
</organism>
<comment type="caution">
    <text evidence="1">The sequence shown here is derived from an EMBL/GenBank/DDBJ whole genome shotgun (WGS) entry which is preliminary data.</text>
</comment>
<dbReference type="EMBL" id="JAVRRG010000046">
    <property type="protein sequence ID" value="KAK5093244.1"/>
    <property type="molecule type" value="Genomic_DNA"/>
</dbReference>
<sequence>MAFDQLLEEDETRKPVLISIKKDLKSVLDELYATHATILDAEEWFDQNPFHEALSDTDTQQW</sequence>
<name>A0ABR0KBX2_9EURO</name>
<evidence type="ECO:0000313" key="2">
    <source>
        <dbReference type="Proteomes" id="UP001345013"/>
    </source>
</evidence>
<accession>A0ABR0KBX2</accession>
<keyword evidence="2" id="KW-1185">Reference proteome</keyword>
<evidence type="ECO:0000313" key="1">
    <source>
        <dbReference type="EMBL" id="KAK5093244.1"/>
    </source>
</evidence>
<reference evidence="1 2" key="1">
    <citation type="submission" date="2023-08" db="EMBL/GenBank/DDBJ databases">
        <title>Black Yeasts Isolated from many extreme environments.</title>
        <authorList>
            <person name="Coleine C."/>
            <person name="Stajich J.E."/>
            <person name="Selbmann L."/>
        </authorList>
    </citation>
    <scope>NUCLEOTIDE SEQUENCE [LARGE SCALE GENOMIC DNA]</scope>
    <source>
        <strain evidence="1 2">CCFEE 5885</strain>
    </source>
</reference>
<gene>
    <name evidence="1" type="ORF">LTR24_004505</name>
</gene>
<protein>
    <submittedName>
        <fullName evidence="1">Uncharacterized protein</fullName>
    </submittedName>
</protein>
<dbReference type="Proteomes" id="UP001345013">
    <property type="component" value="Unassembled WGS sequence"/>
</dbReference>
<proteinExistence type="predicted"/>